<dbReference type="EMBL" id="JAHESC010000027">
    <property type="protein sequence ID" value="MBT1688502.1"/>
    <property type="molecule type" value="Genomic_DNA"/>
</dbReference>
<dbReference type="Gene3D" id="1.25.40.390">
    <property type="match status" value="1"/>
</dbReference>
<feature type="domain" description="RagB/SusD" evidence="6">
    <location>
        <begin position="273"/>
        <end position="570"/>
    </location>
</feature>
<evidence type="ECO:0000313" key="8">
    <source>
        <dbReference type="EMBL" id="MBT1688502.1"/>
    </source>
</evidence>
<dbReference type="InterPro" id="IPR011990">
    <property type="entry name" value="TPR-like_helical_dom_sf"/>
</dbReference>
<keyword evidence="9" id="KW-1185">Reference proteome</keyword>
<evidence type="ECO:0000259" key="7">
    <source>
        <dbReference type="Pfam" id="PF14322"/>
    </source>
</evidence>
<evidence type="ECO:0000256" key="5">
    <source>
        <dbReference type="ARBA" id="ARBA00023237"/>
    </source>
</evidence>
<comment type="subcellular location">
    <subcellularLocation>
        <location evidence="1">Cell outer membrane</location>
    </subcellularLocation>
</comment>
<organism evidence="8 9">
    <name type="scientific">Dawidia soli</name>
    <dbReference type="NCBI Taxonomy" id="2782352"/>
    <lineage>
        <taxon>Bacteria</taxon>
        <taxon>Pseudomonadati</taxon>
        <taxon>Bacteroidota</taxon>
        <taxon>Cytophagia</taxon>
        <taxon>Cytophagales</taxon>
        <taxon>Chryseotaleaceae</taxon>
        <taxon>Dawidia</taxon>
    </lineage>
</organism>
<dbReference type="RefSeq" id="WP_254091728.1">
    <property type="nucleotide sequence ID" value="NZ_JAHESC010000027.1"/>
</dbReference>
<comment type="similarity">
    <text evidence="2">Belongs to the SusD family.</text>
</comment>
<feature type="domain" description="SusD-like N-terminal" evidence="7">
    <location>
        <begin position="96"/>
        <end position="216"/>
    </location>
</feature>
<evidence type="ECO:0000256" key="2">
    <source>
        <dbReference type="ARBA" id="ARBA00006275"/>
    </source>
</evidence>
<dbReference type="Pfam" id="PF07980">
    <property type="entry name" value="SusD_RagB"/>
    <property type="match status" value="1"/>
</dbReference>
<dbReference type="GO" id="GO:0009279">
    <property type="term" value="C:cell outer membrane"/>
    <property type="evidence" value="ECO:0007669"/>
    <property type="project" value="UniProtKB-SubCell"/>
</dbReference>
<reference evidence="8 9" key="1">
    <citation type="submission" date="2021-05" db="EMBL/GenBank/DDBJ databases">
        <title>A Polyphasic approach of four new species of the genus Ohtaekwangia: Ohtaekwangia histidinii sp. nov., Ohtaekwangia cretensis sp. nov., Ohtaekwangia indiensis sp. nov., Ohtaekwangia reichenbachii sp. nov. from diverse environment.</title>
        <authorList>
            <person name="Octaviana S."/>
        </authorList>
    </citation>
    <scope>NUCLEOTIDE SEQUENCE [LARGE SCALE GENOMIC DNA]</scope>
    <source>
        <strain evidence="8 9">PWU37</strain>
    </source>
</reference>
<keyword evidence="5" id="KW-0998">Cell outer membrane</keyword>
<dbReference type="PROSITE" id="PS51257">
    <property type="entry name" value="PROKAR_LIPOPROTEIN"/>
    <property type="match status" value="1"/>
</dbReference>
<dbReference type="InterPro" id="IPR012944">
    <property type="entry name" value="SusD_RagB_dom"/>
</dbReference>
<evidence type="ECO:0000313" key="9">
    <source>
        <dbReference type="Proteomes" id="UP001319180"/>
    </source>
</evidence>
<evidence type="ECO:0000256" key="1">
    <source>
        <dbReference type="ARBA" id="ARBA00004442"/>
    </source>
</evidence>
<keyword evidence="4" id="KW-0472">Membrane</keyword>
<proteinExistence type="inferred from homology"/>
<gene>
    <name evidence="8" type="ORF">KK078_18165</name>
</gene>
<sequence>MNIFKYLSALLPILVLMGILYSCSINESLMDTPTPELITNEDDLEAVIHGAYARFNDAAAFKFQGMMMLMLMADDLYSDAGSEFGPFANRSLSGVNTATFWNQFYFSIASANALLKIVDDLDLDPAVEKRAAGEAYFLRAFSYYYLVRLYGPVPLRLDAVDINSNFYLPRSPLDEVYAQIFDDLKKASARLPLYSAIPAGELGRASKGAAQALLAHALLTYGNQLSLKGGNPDERYTQAVVYADSVINSNEYILINSFADLFNLDKEADAYDEVIFGIRFQVDNQSRAQPSAGSEFALRFMAPVTAGVTGRANGTGAGSIRPMPWVADFYRTGDYVTGTDAGRVLDFRNEVSFYPKGVSTTGSTVIMYPDIAGAGQTRVPSALVGKYIDPNGKDERNNGNDFFVIRLAEIYLIKAEALNELNGPTLTAVDAFNMVRARARKANGTPRAVPADIPASHTFTKAQFRMKIFEERGLEFIGEGQRWFDLVRMQHPSDPTKTMYEYQFLEELPKAKYPKVLPVWQAAQNKWSNSFAVYAKSLNVIVPKFLLFPVPTTELLQNPSIGMENQNAGW</sequence>
<dbReference type="AlphaFoldDB" id="A0AAP2DBQ9"/>
<evidence type="ECO:0000256" key="3">
    <source>
        <dbReference type="ARBA" id="ARBA00022729"/>
    </source>
</evidence>
<dbReference type="Proteomes" id="UP001319180">
    <property type="component" value="Unassembled WGS sequence"/>
</dbReference>
<dbReference type="Pfam" id="PF14322">
    <property type="entry name" value="SusD-like_3"/>
    <property type="match status" value="1"/>
</dbReference>
<protein>
    <submittedName>
        <fullName evidence="8">RagB/SusD family nutrient uptake outer membrane protein</fullName>
    </submittedName>
</protein>
<evidence type="ECO:0000256" key="4">
    <source>
        <dbReference type="ARBA" id="ARBA00023136"/>
    </source>
</evidence>
<dbReference type="SUPFAM" id="SSF48452">
    <property type="entry name" value="TPR-like"/>
    <property type="match status" value="1"/>
</dbReference>
<dbReference type="InterPro" id="IPR033985">
    <property type="entry name" value="SusD-like_N"/>
</dbReference>
<evidence type="ECO:0000259" key="6">
    <source>
        <dbReference type="Pfam" id="PF07980"/>
    </source>
</evidence>
<keyword evidence="3" id="KW-0732">Signal</keyword>
<comment type="caution">
    <text evidence="8">The sequence shown here is derived from an EMBL/GenBank/DDBJ whole genome shotgun (WGS) entry which is preliminary data.</text>
</comment>
<accession>A0AAP2DBQ9</accession>
<name>A0AAP2DBQ9_9BACT</name>